<dbReference type="CDD" id="cd01556">
    <property type="entry name" value="EPSP_synthase"/>
    <property type="match status" value="1"/>
</dbReference>
<evidence type="ECO:0000313" key="12">
    <source>
        <dbReference type="Proteomes" id="UP001369247"/>
    </source>
</evidence>
<comment type="caution">
    <text evidence="8">Lacks conserved residue(s) required for the propagation of feature annotation.</text>
</comment>
<feature type="binding site" evidence="8">
    <location>
        <position position="26"/>
    </location>
    <ligand>
        <name>3-phosphoshikimate</name>
        <dbReference type="ChEBI" id="CHEBI:145989"/>
    </ligand>
</feature>
<dbReference type="GO" id="GO:0008652">
    <property type="term" value="P:amino acid biosynthetic process"/>
    <property type="evidence" value="ECO:0007669"/>
    <property type="project" value="UniProtKB-KW"/>
</dbReference>
<feature type="active site" description="Proton acceptor" evidence="8">
    <location>
        <position position="306"/>
    </location>
</feature>
<keyword evidence="6 8" id="KW-0057">Aromatic amino acid biosynthesis</keyword>
<dbReference type="NCBIfam" id="TIGR01356">
    <property type="entry name" value="aroA"/>
    <property type="match status" value="1"/>
</dbReference>
<feature type="binding site" evidence="8">
    <location>
        <position position="167"/>
    </location>
    <ligand>
        <name>phosphoenolpyruvate</name>
        <dbReference type="ChEBI" id="CHEBI:58702"/>
    </ligand>
</feature>
<keyword evidence="5 8" id="KW-0808">Transferase</keyword>
<keyword evidence="12" id="KW-1185">Reference proteome</keyword>
<feature type="binding site" evidence="8">
    <location>
        <position position="337"/>
    </location>
    <ligand>
        <name>phosphoenolpyruvate</name>
        <dbReference type="ChEBI" id="CHEBI:58702"/>
    </ligand>
</feature>
<evidence type="ECO:0000259" key="9">
    <source>
        <dbReference type="Pfam" id="PF00275"/>
    </source>
</evidence>
<feature type="binding site" evidence="8">
    <location>
        <position position="167"/>
    </location>
    <ligand>
        <name>3-phosphoshikimate</name>
        <dbReference type="ChEBI" id="CHEBI:145989"/>
    </ligand>
</feature>
<evidence type="ECO:0000256" key="1">
    <source>
        <dbReference type="ARBA" id="ARBA00004811"/>
    </source>
</evidence>
<dbReference type="EMBL" id="JAXUHJ010000008">
    <property type="protein sequence ID" value="MEJ8542751.1"/>
    <property type="molecule type" value="Genomic_DNA"/>
</dbReference>
<dbReference type="PROSITE" id="PS00104">
    <property type="entry name" value="EPSP_SYNTHASE_1"/>
    <property type="match status" value="1"/>
</dbReference>
<dbReference type="GeneID" id="75106759"/>
<feature type="binding site" evidence="8">
    <location>
        <position position="166"/>
    </location>
    <ligand>
        <name>3-phosphoshikimate</name>
        <dbReference type="ChEBI" id="CHEBI:145989"/>
    </ligand>
</feature>
<comment type="subunit">
    <text evidence="8">Monomer.</text>
</comment>
<comment type="similarity">
    <text evidence="2 8">Belongs to the EPSP synthase family.</text>
</comment>
<feature type="binding site" evidence="8">
    <location>
        <position position="165"/>
    </location>
    <ligand>
        <name>3-phosphoshikimate</name>
        <dbReference type="ChEBI" id="CHEBI:145989"/>
    </ligand>
</feature>
<reference evidence="10 12" key="2">
    <citation type="submission" date="2023-12" db="EMBL/GenBank/DDBJ databases">
        <title>Phenotypic and Genomic Characterization of Methanothermobacter wolfeii Strain BSEL, a CO2-Capturing Archaeon with Minimal Nutrient Requirements.</title>
        <authorList>
            <person name="Ale Enriquez F."/>
            <person name="Ahring B.K."/>
        </authorList>
    </citation>
    <scope>NUCLEOTIDE SEQUENCE [LARGE SCALE GENOMIC DNA]</scope>
    <source>
        <strain evidence="10 12">BSEL-1</strain>
    </source>
</reference>
<feature type="domain" description="Enolpyruvate transferase" evidence="9">
    <location>
        <begin position="7"/>
        <end position="410"/>
    </location>
</feature>
<feature type="binding site" evidence="8">
    <location>
        <position position="21"/>
    </location>
    <ligand>
        <name>3-phosphoshikimate</name>
        <dbReference type="ChEBI" id="CHEBI:145989"/>
    </ligand>
</feature>
<evidence type="ECO:0000256" key="3">
    <source>
        <dbReference type="ARBA" id="ARBA00022490"/>
    </source>
</evidence>
<sequence>MDLIVERSEGLSGTVKAPPSKSYTHRAVIVASLAEGRSMIADPLVSEDTLSSLRACRAFGVRIHEEAQGWVVHGSGGALETPEDVIDVGNSGTTLRIMTSVAGLAENYTVFTGDESLRKRPMQPLLDALRPLGVTAVSSRMNGLPPIIVRGGFRGGETSIDGRVSSQFISSILIAAPLSGGVELSVEGEFISRPYVDMTLDVMGRFSVPVSYSDGIFTVEPSVYRAVDYTVEGDYSSASYLAGAAAVAGGEVRIQNLFRDSKQGDMLILDILEDMGADVRRGDDHAVVSSTGELEGVSVDLHNAPDLLPTVAVLGAIAEGRTEIRGVEHARYKETDRIGTCAAELKALGLQVRELKDGMIIQGDITGKTVKSHGDHRLAMAFTLIGLRRGIRIKDGDVFSVSFPDFIEKMNSLGCRLRLAEL</sequence>
<organism evidence="11">
    <name type="scientific">Methanothermobacter wolfeii</name>
    <name type="common">Methanobacterium wolfei</name>
    <dbReference type="NCBI Taxonomy" id="145261"/>
    <lineage>
        <taxon>Archaea</taxon>
        <taxon>Methanobacteriati</taxon>
        <taxon>Methanobacteriota</taxon>
        <taxon>Methanomada group</taxon>
        <taxon>Methanobacteria</taxon>
        <taxon>Methanobacteriales</taxon>
        <taxon>Methanobacteriaceae</taxon>
        <taxon>Methanothermobacter</taxon>
    </lineage>
</organism>
<dbReference type="InterPro" id="IPR036968">
    <property type="entry name" value="Enolpyruvate_Tfrase_sf"/>
</dbReference>
<dbReference type="FunFam" id="3.65.10.10:FF:000005">
    <property type="entry name" value="3-phosphoshikimate 1-carboxyvinyltransferase"/>
    <property type="match status" value="1"/>
</dbReference>
<dbReference type="Pfam" id="PF00275">
    <property type="entry name" value="EPSP_synthase"/>
    <property type="match status" value="1"/>
</dbReference>
<dbReference type="Proteomes" id="UP001369247">
    <property type="component" value="Unassembled WGS sequence"/>
</dbReference>
<feature type="binding site" evidence="8">
    <location>
        <position position="22"/>
    </location>
    <ligand>
        <name>3-phosphoshikimate</name>
        <dbReference type="ChEBI" id="CHEBI:145989"/>
    </ligand>
</feature>
<feature type="binding site" evidence="8">
    <location>
        <position position="377"/>
    </location>
    <ligand>
        <name>phosphoenolpyruvate</name>
        <dbReference type="ChEBI" id="CHEBI:58702"/>
    </ligand>
</feature>
<feature type="binding site" evidence="8">
    <location>
        <position position="21"/>
    </location>
    <ligand>
        <name>phosphoenolpyruvate</name>
        <dbReference type="ChEBI" id="CHEBI:58702"/>
    </ligand>
</feature>
<comment type="catalytic activity">
    <reaction evidence="7">
        <text>3-phosphoshikimate + phosphoenolpyruvate = 5-O-(1-carboxyvinyl)-3-phosphoshikimate + phosphate</text>
        <dbReference type="Rhea" id="RHEA:21256"/>
        <dbReference type="ChEBI" id="CHEBI:43474"/>
        <dbReference type="ChEBI" id="CHEBI:57701"/>
        <dbReference type="ChEBI" id="CHEBI:58702"/>
        <dbReference type="ChEBI" id="CHEBI:145989"/>
        <dbReference type="EC" id="2.5.1.19"/>
    </reaction>
    <physiologicalReaction direction="left-to-right" evidence="7">
        <dbReference type="Rhea" id="RHEA:21257"/>
    </physiologicalReaction>
</comment>
<dbReference type="Proteomes" id="UP001065373">
    <property type="component" value="Chromosome"/>
</dbReference>
<protein>
    <recommendedName>
        <fullName evidence="8">3-phosphoshikimate 1-carboxyvinyltransferase</fullName>
        <ecNumber evidence="8">2.5.1.19</ecNumber>
    </recommendedName>
    <alternativeName>
        <fullName evidence="8">5-enolpyruvylshikimate-3-phosphate synthase</fullName>
        <shortName evidence="8">EPSP synthase</shortName>
        <shortName evidence="8">EPSPS</shortName>
    </alternativeName>
</protein>
<evidence type="ECO:0000313" key="10">
    <source>
        <dbReference type="EMBL" id="MEJ8542751.1"/>
    </source>
</evidence>
<comment type="function">
    <text evidence="8">Catalyzes the transfer of the enolpyruvyl moiety of phosphoenolpyruvate (PEP) to the 5-hydroxyl of shikimate-3-phosphate (S3P) to produce enolpyruvyl shikimate-3-phosphate and inorganic phosphate.</text>
</comment>
<name>A0A9E7UMB1_METWO</name>
<reference evidence="11" key="1">
    <citation type="submission" date="2022-09" db="EMBL/GenBank/DDBJ databases">
        <title>Characterization of three MwoI isoschizomers from sequenced genome and metagenomes.</title>
        <authorList>
            <person name="Fomenkov A."/>
            <person name="Xu S.Y."/>
            <person name="Roberts R.J."/>
        </authorList>
    </citation>
    <scope>NUCLEOTIDE SEQUENCE</scope>
    <source>
        <strain evidence="11">DSM 2970</strain>
    </source>
</reference>
<dbReference type="InterPro" id="IPR001986">
    <property type="entry name" value="Enolpyruvate_Tfrase_dom"/>
</dbReference>
<evidence type="ECO:0000256" key="5">
    <source>
        <dbReference type="ARBA" id="ARBA00022679"/>
    </source>
</evidence>
<gene>
    <name evidence="8 11" type="primary">aroA</name>
    <name evidence="11" type="ORF">N5910_05865</name>
    <name evidence="10" type="ORF">U2150_04505</name>
</gene>
<dbReference type="PANTHER" id="PTHR21090">
    <property type="entry name" value="AROM/DEHYDROQUINATE SYNTHASE"/>
    <property type="match status" value="1"/>
</dbReference>
<evidence type="ECO:0000256" key="7">
    <source>
        <dbReference type="ARBA" id="ARBA00044633"/>
    </source>
</evidence>
<dbReference type="InterPro" id="IPR013792">
    <property type="entry name" value="RNA3'P_cycl/enolpyr_Trfase_a/b"/>
</dbReference>
<dbReference type="PANTHER" id="PTHR21090:SF5">
    <property type="entry name" value="PENTAFUNCTIONAL AROM POLYPEPTIDE"/>
    <property type="match status" value="1"/>
</dbReference>
<dbReference type="GO" id="GO:0003866">
    <property type="term" value="F:3-phosphoshikimate 1-carboxyvinyltransferase activity"/>
    <property type="evidence" value="ECO:0007669"/>
    <property type="project" value="UniProtKB-UniRule"/>
</dbReference>
<dbReference type="AlphaFoldDB" id="A0A9E7UMB1"/>
<feature type="binding site" evidence="8">
    <location>
        <position position="120"/>
    </location>
    <ligand>
        <name>phosphoenolpyruvate</name>
        <dbReference type="ChEBI" id="CHEBI:58702"/>
    </ligand>
</feature>
<dbReference type="PIRSF" id="PIRSF000505">
    <property type="entry name" value="EPSPS"/>
    <property type="match status" value="1"/>
</dbReference>
<comment type="pathway">
    <text evidence="1">Metabolic intermediate biosynthesis; chorismate biosynthesis; chorismate from D-erythrose 4-phosphate and phosphoenolpyruvate: step 6/7.</text>
</comment>
<dbReference type="PROSITE" id="PS00885">
    <property type="entry name" value="EPSP_SYNTHASE_2"/>
    <property type="match status" value="1"/>
</dbReference>
<evidence type="ECO:0000256" key="8">
    <source>
        <dbReference type="HAMAP-Rule" id="MF_00210"/>
    </source>
</evidence>
<proteinExistence type="inferred from homology"/>
<dbReference type="Gene3D" id="3.65.10.10">
    <property type="entry name" value="Enolpyruvate transferase domain"/>
    <property type="match status" value="2"/>
</dbReference>
<keyword evidence="4 8" id="KW-0028">Amino-acid biosynthesis</keyword>
<feature type="binding site" evidence="8">
    <location>
        <position position="306"/>
    </location>
    <ligand>
        <name>3-phosphoshikimate</name>
        <dbReference type="ChEBI" id="CHEBI:145989"/>
    </ligand>
</feature>
<evidence type="ECO:0000313" key="11">
    <source>
        <dbReference type="EMBL" id="UXH31073.1"/>
    </source>
</evidence>
<dbReference type="EC" id="2.5.1.19" evidence="8"/>
<dbReference type="HAMAP" id="MF_00210">
    <property type="entry name" value="EPSP_synth"/>
    <property type="match status" value="1"/>
</dbReference>
<evidence type="ECO:0000256" key="6">
    <source>
        <dbReference type="ARBA" id="ARBA00023141"/>
    </source>
</evidence>
<dbReference type="EMBL" id="CP104550">
    <property type="protein sequence ID" value="UXH31073.1"/>
    <property type="molecule type" value="Genomic_DNA"/>
</dbReference>
<dbReference type="InterPro" id="IPR006264">
    <property type="entry name" value="EPSP_synthase"/>
</dbReference>
<dbReference type="GO" id="GO:0005737">
    <property type="term" value="C:cytoplasm"/>
    <property type="evidence" value="ECO:0007669"/>
    <property type="project" value="UniProtKB-SubCell"/>
</dbReference>
<accession>A0A9E7UMB1</accession>
<feature type="binding site" evidence="8">
    <location>
        <position position="192"/>
    </location>
    <ligand>
        <name>3-phosphoshikimate</name>
        <dbReference type="ChEBI" id="CHEBI:145989"/>
    </ligand>
</feature>
<comment type="subcellular location">
    <subcellularLocation>
        <location evidence="8">Cytoplasm</location>
    </subcellularLocation>
</comment>
<feature type="binding site" evidence="8">
    <location>
        <position position="92"/>
    </location>
    <ligand>
        <name>phosphoenolpyruvate</name>
        <dbReference type="ChEBI" id="CHEBI:58702"/>
    </ligand>
</feature>
<dbReference type="GO" id="GO:0009073">
    <property type="term" value="P:aromatic amino acid family biosynthetic process"/>
    <property type="evidence" value="ECO:0007669"/>
    <property type="project" value="UniProtKB-KW"/>
</dbReference>
<dbReference type="RefSeq" id="WP_261599413.1">
    <property type="nucleotide sequence ID" value="NZ_CP104550.1"/>
</dbReference>
<evidence type="ECO:0000256" key="4">
    <source>
        <dbReference type="ARBA" id="ARBA00022605"/>
    </source>
</evidence>
<keyword evidence="3 8" id="KW-0963">Cytoplasm</keyword>
<dbReference type="InterPro" id="IPR023193">
    <property type="entry name" value="EPSP_synthase_CS"/>
</dbReference>
<evidence type="ECO:0000256" key="2">
    <source>
        <dbReference type="ARBA" id="ARBA00009948"/>
    </source>
</evidence>
<dbReference type="GO" id="GO:0009423">
    <property type="term" value="P:chorismate biosynthetic process"/>
    <property type="evidence" value="ECO:0007669"/>
    <property type="project" value="UniProtKB-UniRule"/>
</dbReference>
<dbReference type="SUPFAM" id="SSF55205">
    <property type="entry name" value="EPT/RTPC-like"/>
    <property type="match status" value="1"/>
</dbReference>
<feature type="binding site" evidence="8">
    <location>
        <position position="333"/>
    </location>
    <ligand>
        <name>3-phosphoshikimate</name>
        <dbReference type="ChEBI" id="CHEBI:145989"/>
    </ligand>
</feature>